<dbReference type="EMBL" id="LOPV01000469">
    <property type="protein sequence ID" value="KTG18256.1"/>
    <property type="molecule type" value="Genomic_DNA"/>
</dbReference>
<organism evidence="1 2">
    <name type="scientific">Haloferax profundi</name>
    <dbReference type="NCBI Taxonomy" id="1544718"/>
    <lineage>
        <taxon>Archaea</taxon>
        <taxon>Methanobacteriati</taxon>
        <taxon>Methanobacteriota</taxon>
        <taxon>Stenosarchaea group</taxon>
        <taxon>Halobacteria</taxon>
        <taxon>Halobacteriales</taxon>
        <taxon>Haloferacaceae</taxon>
        <taxon>Haloferax</taxon>
    </lineage>
</organism>
<comment type="caution">
    <text evidence="1">The sequence shown here is derived from an EMBL/GenBank/DDBJ whole genome shotgun (WGS) entry which is preliminary data.</text>
</comment>
<evidence type="ECO:0000313" key="2">
    <source>
        <dbReference type="Proteomes" id="UP000053157"/>
    </source>
</evidence>
<dbReference type="Proteomes" id="UP000053157">
    <property type="component" value="Unassembled WGS sequence"/>
</dbReference>
<reference evidence="1 2" key="1">
    <citation type="submission" date="2015-12" db="EMBL/GenBank/DDBJ databases">
        <title>Haloferax profundi sp. nov. isolated from the Discovery deep brine-seawater interface in the Red Sea.</title>
        <authorList>
            <person name="Zhang G."/>
            <person name="Stingl U."/>
            <person name="Rashid M."/>
        </authorList>
    </citation>
    <scope>NUCLEOTIDE SEQUENCE [LARGE SCALE GENOMIC DNA]</scope>
    <source>
        <strain evidence="1 2">SB29</strain>
    </source>
</reference>
<name>A0A0W1RZ09_9EURY</name>
<proteinExistence type="predicted"/>
<evidence type="ECO:0000313" key="1">
    <source>
        <dbReference type="EMBL" id="KTG18256.1"/>
    </source>
</evidence>
<protein>
    <submittedName>
        <fullName evidence="1">Uncharacterized protein</fullName>
    </submittedName>
</protein>
<accession>A0A0W1RZ09</accession>
<sequence>MERPPWSTDFAVLKAECVSDINDLLEKYPNSIVYETMSALLRKQLHQQFADEFAATHQEND</sequence>
<keyword evidence="2" id="KW-1185">Reference proteome</keyword>
<gene>
    <name evidence="1" type="ORF">AUR66_18270</name>
</gene>
<dbReference type="AlphaFoldDB" id="A0A0W1RZ09"/>